<dbReference type="Gene3D" id="3.40.50.10490">
    <property type="entry name" value="Glucose-6-phosphate isomerase like protein, domain 1"/>
    <property type="match status" value="1"/>
</dbReference>
<feature type="non-terminal residue" evidence="4">
    <location>
        <position position="1"/>
    </location>
</feature>
<dbReference type="EMBL" id="BARS01042555">
    <property type="protein sequence ID" value="GAG30141.1"/>
    <property type="molecule type" value="Genomic_DNA"/>
</dbReference>
<evidence type="ECO:0000313" key="4">
    <source>
        <dbReference type="EMBL" id="GAG30141.1"/>
    </source>
</evidence>
<protein>
    <recommendedName>
        <fullName evidence="3">Bifunctional glucose-6-phosphate/mannose-6-phosphate isomerase C-terminal domain-containing protein</fullName>
    </recommendedName>
</protein>
<evidence type="ECO:0000256" key="1">
    <source>
        <dbReference type="ARBA" id="ARBA00010523"/>
    </source>
</evidence>
<feature type="domain" description="Bifunctional glucose-6-phosphate/mannose-6-phosphate isomerase C-terminal" evidence="3">
    <location>
        <begin position="64"/>
        <end position="213"/>
    </location>
</feature>
<dbReference type="GO" id="GO:0005975">
    <property type="term" value="P:carbohydrate metabolic process"/>
    <property type="evidence" value="ECO:0007669"/>
    <property type="project" value="InterPro"/>
</dbReference>
<evidence type="ECO:0000256" key="2">
    <source>
        <dbReference type="ARBA" id="ARBA00023235"/>
    </source>
</evidence>
<dbReference type="GO" id="GO:1901135">
    <property type="term" value="P:carbohydrate derivative metabolic process"/>
    <property type="evidence" value="ECO:0007669"/>
    <property type="project" value="InterPro"/>
</dbReference>
<comment type="caution">
    <text evidence="4">The sequence shown here is derived from an EMBL/GenBank/DDBJ whole genome shotgun (WGS) entry which is preliminary data.</text>
</comment>
<evidence type="ECO:0000259" key="3">
    <source>
        <dbReference type="Pfam" id="PF10432"/>
    </source>
</evidence>
<accession>X0XZK5</accession>
<dbReference type="AlphaFoldDB" id="X0XZK5"/>
<dbReference type="Pfam" id="PF10432">
    <property type="entry name" value="bact-PGI_C"/>
    <property type="match status" value="1"/>
</dbReference>
<dbReference type="InterPro" id="IPR019490">
    <property type="entry name" value="Glu6P/Mann6P_isomerase_C"/>
</dbReference>
<dbReference type="SUPFAM" id="SSF53697">
    <property type="entry name" value="SIS domain"/>
    <property type="match status" value="1"/>
</dbReference>
<organism evidence="4">
    <name type="scientific">marine sediment metagenome</name>
    <dbReference type="NCBI Taxonomy" id="412755"/>
    <lineage>
        <taxon>unclassified sequences</taxon>
        <taxon>metagenomes</taxon>
        <taxon>ecological metagenomes</taxon>
    </lineage>
</organism>
<dbReference type="InterPro" id="IPR046348">
    <property type="entry name" value="SIS_dom_sf"/>
</dbReference>
<name>X0XZK5_9ZZZZ</name>
<dbReference type="CDD" id="cd05637">
    <property type="entry name" value="SIS_PGI_PMI_2"/>
    <property type="match status" value="1"/>
</dbReference>
<comment type="similarity">
    <text evidence="1">Belongs to the PGI/PMI family.</text>
</comment>
<reference evidence="4" key="1">
    <citation type="journal article" date="2014" name="Front. Microbiol.">
        <title>High frequency of phylogenetically diverse reductive dehalogenase-homologous genes in deep subseafloor sedimentary metagenomes.</title>
        <authorList>
            <person name="Kawai M."/>
            <person name="Futagami T."/>
            <person name="Toyoda A."/>
            <person name="Takaki Y."/>
            <person name="Nishi S."/>
            <person name="Hori S."/>
            <person name="Arai W."/>
            <person name="Tsubouchi T."/>
            <person name="Morono Y."/>
            <person name="Uchiyama I."/>
            <person name="Ito T."/>
            <person name="Fujiyama A."/>
            <person name="Inagaki F."/>
            <person name="Takami H."/>
        </authorList>
    </citation>
    <scope>NUCLEOTIDE SEQUENCE</scope>
    <source>
        <strain evidence="4">Expedition CK06-06</strain>
    </source>
</reference>
<dbReference type="GO" id="GO:0004476">
    <property type="term" value="F:mannose-6-phosphate isomerase activity"/>
    <property type="evidence" value="ECO:0007669"/>
    <property type="project" value="InterPro"/>
</dbReference>
<keyword evidence="2" id="KW-0413">Isomerase</keyword>
<proteinExistence type="inferred from homology"/>
<sequence length="216" mass="23488">NGVPAFVFHYESEPRAALGYGIMPLLAIAQKVGIVADKNEDVDEAIAAMLGLATRIDETVPLDRNPAKQLAQRLHGRLPVIYSAGILAQVARRWKGQLNETSKMWCFYEELPEANHNALVGYGLPKEIAAKALVVFLRAPSLHPRILLRYELTQTALEEAGVESATVDAEGKSPLAQIMSAVLFGDWVSLYLAVLNGVEPAPTPPIAKLKDRLAGR</sequence>
<dbReference type="GO" id="GO:0097367">
    <property type="term" value="F:carbohydrate derivative binding"/>
    <property type="evidence" value="ECO:0007669"/>
    <property type="project" value="InterPro"/>
</dbReference>
<dbReference type="GO" id="GO:0004347">
    <property type="term" value="F:glucose-6-phosphate isomerase activity"/>
    <property type="evidence" value="ECO:0007669"/>
    <property type="project" value="InterPro"/>
</dbReference>
<gene>
    <name evidence="4" type="ORF">S01H1_64552</name>
</gene>